<dbReference type="PATRIC" id="fig|29343.3.peg.1460"/>
<dbReference type="Pfam" id="PF04459">
    <property type="entry name" value="DUF512"/>
    <property type="match status" value="1"/>
</dbReference>
<dbReference type="AlphaFoldDB" id="A0A078KLA6"/>
<dbReference type="OrthoDB" id="9774724at2"/>
<reference evidence="4" key="1">
    <citation type="submission" date="2014-07" db="EMBL/GenBank/DDBJ databases">
        <authorList>
            <person name="Wibberg D."/>
        </authorList>
    </citation>
    <scope>NUCLEOTIDE SEQUENCE [LARGE SCALE GENOMIC DNA]</scope>
    <source>
        <strain evidence="4">DG5</strain>
    </source>
</reference>
<organism evidence="3 4">
    <name type="scientific">[Clostridium] cellulosi</name>
    <dbReference type="NCBI Taxonomy" id="29343"/>
    <lineage>
        <taxon>Bacteria</taxon>
        <taxon>Bacillati</taxon>
        <taxon>Bacillota</taxon>
        <taxon>Clostridia</taxon>
        <taxon>Eubacteriales</taxon>
        <taxon>Oscillospiraceae</taxon>
        <taxon>Oscillospiraceae incertae sedis</taxon>
    </lineage>
</organism>
<keyword evidence="4" id="KW-1185">Reference proteome</keyword>
<dbReference type="Pfam" id="PF19238">
    <property type="entry name" value="Radical_SAM_2"/>
    <property type="match status" value="1"/>
</dbReference>
<dbReference type="InterPro" id="IPR007549">
    <property type="entry name" value="DUF512"/>
</dbReference>
<dbReference type="Gene3D" id="3.20.20.70">
    <property type="entry name" value="Aldolase class I"/>
    <property type="match status" value="1"/>
</dbReference>
<feature type="domain" description="DUF512" evidence="1">
    <location>
        <begin position="218"/>
        <end position="422"/>
    </location>
</feature>
<feature type="domain" description="Putative radical SAM N-terminal" evidence="2">
    <location>
        <begin position="65"/>
        <end position="215"/>
    </location>
</feature>
<dbReference type="SUPFAM" id="SSF102114">
    <property type="entry name" value="Radical SAM enzymes"/>
    <property type="match status" value="1"/>
</dbReference>
<dbReference type="Proteomes" id="UP000032431">
    <property type="component" value="Chromosome I"/>
</dbReference>
<dbReference type="KEGG" id="ccel:CCDG5_1387"/>
<evidence type="ECO:0000313" key="4">
    <source>
        <dbReference type="Proteomes" id="UP000032431"/>
    </source>
</evidence>
<evidence type="ECO:0008006" key="5">
    <source>
        <dbReference type="Google" id="ProtNLM"/>
    </source>
</evidence>
<protein>
    <recommendedName>
        <fullName evidence="5">PDZ domain-containing protein</fullName>
    </recommendedName>
</protein>
<evidence type="ECO:0000259" key="1">
    <source>
        <dbReference type="Pfam" id="PF04459"/>
    </source>
</evidence>
<dbReference type="InterPro" id="IPR045375">
    <property type="entry name" value="Put_radical_SAM-like_N"/>
</dbReference>
<name>A0A078KLA6_9FIRM</name>
<dbReference type="Gene3D" id="2.30.42.10">
    <property type="match status" value="1"/>
</dbReference>
<dbReference type="EMBL" id="LM995447">
    <property type="protein sequence ID" value="CDZ24501.1"/>
    <property type="molecule type" value="Genomic_DNA"/>
</dbReference>
<evidence type="ECO:0000259" key="2">
    <source>
        <dbReference type="Pfam" id="PF19238"/>
    </source>
</evidence>
<dbReference type="InterPro" id="IPR013785">
    <property type="entry name" value="Aldolase_TIM"/>
</dbReference>
<gene>
    <name evidence="3" type="ORF">CCDG5_1387</name>
</gene>
<accession>A0A078KLA6</accession>
<dbReference type="InterPro" id="IPR036034">
    <property type="entry name" value="PDZ_sf"/>
</dbReference>
<proteinExistence type="predicted"/>
<dbReference type="STRING" id="29343.CCDG5_1387"/>
<dbReference type="SUPFAM" id="SSF50156">
    <property type="entry name" value="PDZ domain-like"/>
    <property type="match status" value="1"/>
</dbReference>
<dbReference type="HOGENOM" id="CLU_037396_0_0_9"/>
<evidence type="ECO:0000313" key="3">
    <source>
        <dbReference type="EMBL" id="CDZ24501.1"/>
    </source>
</evidence>
<sequence length="436" mass="48930">MSAVITGVQEDSLAYKKKINKGDTLLKINGHEINDILDYRFYITEEKIDAEILSEGKVRHVHFKKEQYADIGLEFGTYLMDEKRSCRNHCIFCFIDQLPKGMRETLYFKDDDARLSFLMGNYITLTNLTERDVSRIIEMKISPINISVHTTNPELRVKMMRNKNAGKVLEIIPRLAEAGIKINCQLVLCPGINDGEELVRSLNDLSRYFPAVENIAAVPVGITKYRQGLYNLRPYSKEEALQVVNTIERFGEQFLKEHGTRLAFAADEFYLKAGLPIHDAAFYEDMNQLDNGVGLIAQLDSEFSSALRYNEIVKLDTPRTVSIATGELAAPFIEKCAGKAQNSVAGLSVKVYPINNEFFGQYITVAGLVTGRDLINQLKGKELGDTLLIPSVMLKSDCDVFLDDVTVADVEKELNIKVITVKNDGYELLDAMTGAV</sequence>
<dbReference type="InterPro" id="IPR058240">
    <property type="entry name" value="rSAM_sf"/>
</dbReference>